<dbReference type="AlphaFoldDB" id="A0A8T4GVS0"/>
<gene>
    <name evidence="1" type="ORF">J2753_001709</name>
</gene>
<dbReference type="EMBL" id="JAGGLC010000003">
    <property type="protein sequence ID" value="MBP1987211.1"/>
    <property type="molecule type" value="Genomic_DNA"/>
</dbReference>
<evidence type="ECO:0000313" key="2">
    <source>
        <dbReference type="Proteomes" id="UP000823736"/>
    </source>
</evidence>
<reference evidence="1" key="1">
    <citation type="submission" date="2021-03" db="EMBL/GenBank/DDBJ databases">
        <title>Genomic Encyclopedia of Type Strains, Phase IV (KMG-IV): sequencing the most valuable type-strain genomes for metagenomic binning, comparative biology and taxonomic classification.</title>
        <authorList>
            <person name="Goeker M."/>
        </authorList>
    </citation>
    <scope>NUCLEOTIDE SEQUENCE</scope>
    <source>
        <strain evidence="1">DSM 26232</strain>
    </source>
</reference>
<keyword evidence="2" id="KW-1185">Reference proteome</keyword>
<organism evidence="1 2">
    <name type="scientific">Halolamina salifodinae</name>
    <dbReference type="NCBI Taxonomy" id="1202767"/>
    <lineage>
        <taxon>Archaea</taxon>
        <taxon>Methanobacteriati</taxon>
        <taxon>Methanobacteriota</taxon>
        <taxon>Stenosarchaea group</taxon>
        <taxon>Halobacteria</taxon>
        <taxon>Halobacteriales</taxon>
        <taxon>Haloferacaceae</taxon>
    </lineage>
</organism>
<dbReference type="Proteomes" id="UP000823736">
    <property type="component" value="Unassembled WGS sequence"/>
</dbReference>
<proteinExistence type="predicted"/>
<accession>A0A8T4GVS0</accession>
<name>A0A8T4GVS0_9EURY</name>
<dbReference type="RefSeq" id="WP_209491484.1">
    <property type="nucleotide sequence ID" value="NZ_JAGGLC010000003.1"/>
</dbReference>
<evidence type="ECO:0000313" key="1">
    <source>
        <dbReference type="EMBL" id="MBP1987211.1"/>
    </source>
</evidence>
<protein>
    <submittedName>
        <fullName evidence="1">Uncharacterized protein</fullName>
    </submittedName>
</protein>
<sequence>MPDSDAESTVAVEHTGDWEPNVRVKLTPVSDGTLQWRAHATGPYIPHPRWGFEKWHRDALWDLSDRADERFDTVEYEKGAVVGLAKVWRDGEILEEVWADG</sequence>
<comment type="caution">
    <text evidence="1">The sequence shown here is derived from an EMBL/GenBank/DDBJ whole genome shotgun (WGS) entry which is preliminary data.</text>
</comment>